<evidence type="ECO:0000313" key="2">
    <source>
        <dbReference type="EMBL" id="QNA42726.1"/>
    </source>
</evidence>
<accession>A0A7G5XB73</accession>
<evidence type="ECO:0000256" key="1">
    <source>
        <dbReference type="SAM" id="Phobius"/>
    </source>
</evidence>
<organism evidence="2 3">
    <name type="scientific">Lacibacter sediminis</name>
    <dbReference type="NCBI Taxonomy" id="2760713"/>
    <lineage>
        <taxon>Bacteria</taxon>
        <taxon>Pseudomonadati</taxon>
        <taxon>Bacteroidota</taxon>
        <taxon>Chitinophagia</taxon>
        <taxon>Chitinophagales</taxon>
        <taxon>Chitinophagaceae</taxon>
        <taxon>Lacibacter</taxon>
    </lineage>
</organism>
<keyword evidence="3" id="KW-1185">Reference proteome</keyword>
<dbReference type="RefSeq" id="WP_182800992.1">
    <property type="nucleotide sequence ID" value="NZ_CP060007.1"/>
</dbReference>
<dbReference type="Proteomes" id="UP000515344">
    <property type="component" value="Chromosome"/>
</dbReference>
<keyword evidence="1" id="KW-0472">Membrane</keyword>
<dbReference type="InterPro" id="IPR011655">
    <property type="entry name" value="MpPF26"/>
</dbReference>
<dbReference type="EMBL" id="CP060007">
    <property type="protein sequence ID" value="QNA42726.1"/>
    <property type="molecule type" value="Genomic_DNA"/>
</dbReference>
<dbReference type="AlphaFoldDB" id="A0A7G5XB73"/>
<dbReference type="NCBIfam" id="NF040945">
    <property type="entry name" value="CCC_membrane"/>
    <property type="match status" value="1"/>
</dbReference>
<reference evidence="3" key="1">
    <citation type="submission" date="2020-08" db="EMBL/GenBank/DDBJ databases">
        <title>Lacibacter sp. S13-6-6 genome sequencing.</title>
        <authorList>
            <person name="Jin L."/>
        </authorList>
    </citation>
    <scope>NUCLEOTIDE SEQUENCE [LARGE SCALE GENOMIC DNA]</scope>
    <source>
        <strain evidence="3">S13-6-6</strain>
    </source>
</reference>
<gene>
    <name evidence="2" type="ORF">H4075_11500</name>
</gene>
<dbReference type="KEGG" id="lacs:H4075_11500"/>
<evidence type="ECO:0000313" key="3">
    <source>
        <dbReference type="Proteomes" id="UP000515344"/>
    </source>
</evidence>
<name>A0A7G5XB73_9BACT</name>
<feature type="transmembrane region" description="Helical" evidence="1">
    <location>
        <begin position="16"/>
        <end position="39"/>
    </location>
</feature>
<protein>
    <submittedName>
        <fullName evidence="2">DUF4190 domain-containing protein</fullName>
    </submittedName>
</protein>
<keyword evidence="1" id="KW-1133">Transmembrane helix</keyword>
<dbReference type="Pfam" id="PF07666">
    <property type="entry name" value="MpPF26"/>
    <property type="match status" value="1"/>
</dbReference>
<sequence length="102" mass="10703">MEQSQQPQFQQPLPNATAVLVLGILSIVVCFITGIIALVMSKKDMALYAANPGAYTEASYKNIKAGRICAIIGLVLQGIGILIYILMAVIFVSAVGASGGFN</sequence>
<keyword evidence="1" id="KW-0812">Transmembrane</keyword>
<feature type="transmembrane region" description="Helical" evidence="1">
    <location>
        <begin position="68"/>
        <end position="95"/>
    </location>
</feature>
<proteinExistence type="predicted"/>